<dbReference type="Pfam" id="PF01546">
    <property type="entry name" value="Peptidase_M20"/>
    <property type="match status" value="1"/>
</dbReference>
<dbReference type="PANTHER" id="PTHR45962:SF1">
    <property type="entry name" value="N-FATTY-ACYL-AMINO ACID SYNTHASE_HYDROLASE PM20D1"/>
    <property type="match status" value="1"/>
</dbReference>
<evidence type="ECO:0000313" key="8">
    <source>
        <dbReference type="Proteomes" id="UP000256373"/>
    </source>
</evidence>
<dbReference type="InterPro" id="IPR047177">
    <property type="entry name" value="Pept_M20A"/>
</dbReference>
<name>A0A3D8YA71_9BACT</name>
<dbReference type="OrthoDB" id="9792335at2"/>
<evidence type="ECO:0000256" key="3">
    <source>
        <dbReference type="ARBA" id="ARBA00022723"/>
    </source>
</evidence>
<dbReference type="Gene3D" id="3.40.630.10">
    <property type="entry name" value="Zn peptidases"/>
    <property type="match status" value="1"/>
</dbReference>
<dbReference type="PANTHER" id="PTHR45962">
    <property type="entry name" value="N-FATTY-ACYL-AMINO ACID SYNTHASE/HYDROLASE PM20D1"/>
    <property type="match status" value="1"/>
</dbReference>
<sequence length="478" mass="52937">MKKIISLFFILLCIFAAYLVFNTFTTKSRQITADPKPYVKVNETAVAHLQKAITFQTISYDDSSKLDSSAFLGFHAFLVTAFPNTFKTLSVENVNKYSLLFHWKGKSSENPLIMMAHQDVVPVEDGTLKNWDAAPYSGKLLNGFVYGRGSIDDKGSLMAILEAVELLVKEGFTPETDIYFAFGHDEEASGKYGATAMARLFKERKIKPAMVLDEGGIITKNKVPGITKPIAVIGIAEKGYVTLDMRITVPGGHSSMPEKQTAIDEMAKAVVKLKDNPFPPDMGYVLNSFLDFIGPEMPFVSRMAMANRTIFKPLIFSTYSKTATGSALIRTTTATTIFDAGIKENVVPGQATATVNFRTQPGTNVADVVAYVKEIIDNDKITITPRAGSSEPKQVADVEHYTFKSIQNTLHALDKELIVAPYLVLGATDARFFGDLTQQVFRFTPFTDPEGFHGINERISVESYKKGIGFYYQFLKDW</sequence>
<organism evidence="7 8">
    <name type="scientific">Dyadobacter luteus</name>
    <dbReference type="NCBI Taxonomy" id="2259619"/>
    <lineage>
        <taxon>Bacteria</taxon>
        <taxon>Pseudomonadati</taxon>
        <taxon>Bacteroidota</taxon>
        <taxon>Cytophagia</taxon>
        <taxon>Cytophagales</taxon>
        <taxon>Spirosomataceae</taxon>
        <taxon>Dyadobacter</taxon>
    </lineage>
</organism>
<dbReference type="SUPFAM" id="SSF53187">
    <property type="entry name" value="Zn-dependent exopeptidases"/>
    <property type="match status" value="1"/>
</dbReference>
<dbReference type="GO" id="GO:0006508">
    <property type="term" value="P:proteolysis"/>
    <property type="evidence" value="ECO:0007669"/>
    <property type="project" value="UniProtKB-KW"/>
</dbReference>
<comment type="caution">
    <text evidence="7">The sequence shown here is derived from an EMBL/GenBank/DDBJ whole genome shotgun (WGS) entry which is preliminary data.</text>
</comment>
<dbReference type="RefSeq" id="WP_115831994.1">
    <property type="nucleotide sequence ID" value="NZ_QNUL01000013.1"/>
</dbReference>
<dbReference type="InterPro" id="IPR002933">
    <property type="entry name" value="Peptidase_M20"/>
</dbReference>
<dbReference type="EMBL" id="QNUL01000013">
    <property type="protein sequence ID" value="REA59890.1"/>
    <property type="molecule type" value="Genomic_DNA"/>
</dbReference>
<dbReference type="Gene3D" id="1.10.150.900">
    <property type="match status" value="1"/>
</dbReference>
<keyword evidence="5" id="KW-0862">Zinc</keyword>
<reference evidence="7 8" key="1">
    <citation type="submission" date="2018-07" db="EMBL/GenBank/DDBJ databases">
        <title>Dyadobacter roseus sp. nov., isolated from rose rhizosphere soil.</title>
        <authorList>
            <person name="Chen L."/>
        </authorList>
    </citation>
    <scope>NUCLEOTIDE SEQUENCE [LARGE SCALE GENOMIC DNA]</scope>
    <source>
        <strain evidence="7 8">RS19</strain>
    </source>
</reference>
<dbReference type="SUPFAM" id="SSF55031">
    <property type="entry name" value="Bacterial exopeptidase dimerisation domain"/>
    <property type="match status" value="1"/>
</dbReference>
<evidence type="ECO:0000256" key="1">
    <source>
        <dbReference type="ARBA" id="ARBA00006247"/>
    </source>
</evidence>
<accession>A0A3D8YA71</accession>
<dbReference type="Proteomes" id="UP000256373">
    <property type="component" value="Unassembled WGS sequence"/>
</dbReference>
<dbReference type="FunFam" id="3.40.630.10:FF:000027">
    <property type="entry name" value="N-fatty-acyl-amino acid synthase/hydrolase PM20D1"/>
    <property type="match status" value="1"/>
</dbReference>
<feature type="domain" description="Peptidase M20 dimerisation" evidence="6">
    <location>
        <begin position="235"/>
        <end position="379"/>
    </location>
</feature>
<dbReference type="AlphaFoldDB" id="A0A3D8YA71"/>
<proteinExistence type="inferred from homology"/>
<gene>
    <name evidence="7" type="ORF">DSL64_16400</name>
</gene>
<dbReference type="GO" id="GO:0046872">
    <property type="term" value="F:metal ion binding"/>
    <property type="evidence" value="ECO:0007669"/>
    <property type="project" value="UniProtKB-KW"/>
</dbReference>
<dbReference type="InterPro" id="IPR011650">
    <property type="entry name" value="Peptidase_M20_dimer"/>
</dbReference>
<dbReference type="InterPro" id="IPR036264">
    <property type="entry name" value="Bact_exopeptidase_dim_dom"/>
</dbReference>
<evidence type="ECO:0000313" key="7">
    <source>
        <dbReference type="EMBL" id="REA59890.1"/>
    </source>
</evidence>
<evidence type="ECO:0000256" key="4">
    <source>
        <dbReference type="ARBA" id="ARBA00022801"/>
    </source>
</evidence>
<dbReference type="InterPro" id="IPR001261">
    <property type="entry name" value="ArgE/DapE_CS"/>
</dbReference>
<protein>
    <submittedName>
        <fullName evidence="7">Peptidase M20</fullName>
    </submittedName>
</protein>
<evidence type="ECO:0000259" key="6">
    <source>
        <dbReference type="Pfam" id="PF07687"/>
    </source>
</evidence>
<dbReference type="GO" id="GO:0008233">
    <property type="term" value="F:peptidase activity"/>
    <property type="evidence" value="ECO:0007669"/>
    <property type="project" value="UniProtKB-KW"/>
</dbReference>
<dbReference type="PROSITE" id="PS00759">
    <property type="entry name" value="ARGE_DAPE_CPG2_2"/>
    <property type="match status" value="1"/>
</dbReference>
<comment type="similarity">
    <text evidence="1">Belongs to the peptidase M20A family.</text>
</comment>
<keyword evidence="8" id="KW-1185">Reference proteome</keyword>
<keyword evidence="4" id="KW-0378">Hydrolase</keyword>
<evidence type="ECO:0000256" key="2">
    <source>
        <dbReference type="ARBA" id="ARBA00022670"/>
    </source>
</evidence>
<dbReference type="Pfam" id="PF07687">
    <property type="entry name" value="M20_dimer"/>
    <property type="match status" value="1"/>
</dbReference>
<dbReference type="Gene3D" id="3.30.70.360">
    <property type="match status" value="1"/>
</dbReference>
<evidence type="ECO:0000256" key="5">
    <source>
        <dbReference type="ARBA" id="ARBA00022833"/>
    </source>
</evidence>
<keyword evidence="2" id="KW-0645">Protease</keyword>
<keyword evidence="3" id="KW-0479">Metal-binding</keyword>